<dbReference type="Proteomes" id="UP001597214">
    <property type="component" value="Unassembled WGS sequence"/>
</dbReference>
<dbReference type="Gene3D" id="3.30.470.20">
    <property type="entry name" value="ATP-grasp fold, B domain"/>
    <property type="match status" value="1"/>
</dbReference>
<organism evidence="1 2">
    <name type="scientific">Bacillus salitolerans</name>
    <dbReference type="NCBI Taxonomy" id="1437434"/>
    <lineage>
        <taxon>Bacteria</taxon>
        <taxon>Bacillati</taxon>
        <taxon>Bacillota</taxon>
        <taxon>Bacilli</taxon>
        <taxon>Bacillales</taxon>
        <taxon>Bacillaceae</taxon>
        <taxon>Bacillus</taxon>
    </lineage>
</organism>
<proteinExistence type="predicted"/>
<sequence length="361" mass="41880">MEKNLGIFISIKHYQKLVNGNRKCSHYFYEKEASLNNISLYYISLPDVKIEKPIKTKALLFDPEQNIYREEFIPLPRVIYNRVHLRRKKYRRMLKHMLDLGYEIYNSIPFYGKHIVNQYLGKNEVFHPFLPKTLTATKENIHLMMKHFNQLFVKPSYSSLGRGIMFIGKDKNQSWTLHYQDHNKEWKQTAFSNSLPTTLLDAISKKPFIVQEKIPLATFNGRTFDTRVIVQRTASGEWAITGMVGKLAQSGHNITNVGSGGDFAPIQTYLEGNRNFSPDVVRKRISELALSVAHYLEQYCYHIADLGMDIGITDEGKPYFIECNFRSQYSGMETDSSLQDVCRNLYANPIRYGNYLLQQGS</sequence>
<dbReference type="Pfam" id="PF14398">
    <property type="entry name" value="ATPgrasp_YheCD"/>
    <property type="match status" value="1"/>
</dbReference>
<dbReference type="SUPFAM" id="SSF56059">
    <property type="entry name" value="Glutathione synthetase ATP-binding domain-like"/>
    <property type="match status" value="1"/>
</dbReference>
<protein>
    <submittedName>
        <fullName evidence="1">YheC/YheD family protein</fullName>
    </submittedName>
</protein>
<dbReference type="RefSeq" id="WP_377926575.1">
    <property type="nucleotide sequence ID" value="NZ_JBHUEM010000003.1"/>
</dbReference>
<dbReference type="EMBL" id="JBHUEM010000003">
    <property type="protein sequence ID" value="MFD1735476.1"/>
    <property type="molecule type" value="Genomic_DNA"/>
</dbReference>
<reference evidence="2" key="1">
    <citation type="journal article" date="2019" name="Int. J. Syst. Evol. Microbiol.">
        <title>The Global Catalogue of Microorganisms (GCM) 10K type strain sequencing project: providing services to taxonomists for standard genome sequencing and annotation.</title>
        <authorList>
            <consortium name="The Broad Institute Genomics Platform"/>
            <consortium name="The Broad Institute Genome Sequencing Center for Infectious Disease"/>
            <person name="Wu L."/>
            <person name="Ma J."/>
        </authorList>
    </citation>
    <scope>NUCLEOTIDE SEQUENCE [LARGE SCALE GENOMIC DNA]</scope>
    <source>
        <strain evidence="2">CCUG 49339</strain>
    </source>
</reference>
<keyword evidence="2" id="KW-1185">Reference proteome</keyword>
<name>A0ABW4LM19_9BACI</name>
<accession>A0ABW4LM19</accession>
<dbReference type="InterPro" id="IPR026838">
    <property type="entry name" value="YheC/D"/>
</dbReference>
<evidence type="ECO:0000313" key="1">
    <source>
        <dbReference type="EMBL" id="MFD1735476.1"/>
    </source>
</evidence>
<gene>
    <name evidence="1" type="ORF">ACFSCX_02765</name>
</gene>
<evidence type="ECO:0000313" key="2">
    <source>
        <dbReference type="Proteomes" id="UP001597214"/>
    </source>
</evidence>
<comment type="caution">
    <text evidence="1">The sequence shown here is derived from an EMBL/GenBank/DDBJ whole genome shotgun (WGS) entry which is preliminary data.</text>
</comment>